<dbReference type="Gene3D" id="3.60.10.10">
    <property type="entry name" value="Endonuclease/exonuclease/phosphatase"/>
    <property type="match status" value="1"/>
</dbReference>
<gene>
    <name evidence="1" type="ORF">RDI58_004576</name>
</gene>
<evidence type="ECO:0000313" key="1">
    <source>
        <dbReference type="EMBL" id="KAK6796875.1"/>
    </source>
</evidence>
<organism evidence="1 2">
    <name type="scientific">Solanum bulbocastanum</name>
    <name type="common">Wild potato</name>
    <dbReference type="NCBI Taxonomy" id="147425"/>
    <lineage>
        <taxon>Eukaryota</taxon>
        <taxon>Viridiplantae</taxon>
        <taxon>Streptophyta</taxon>
        <taxon>Embryophyta</taxon>
        <taxon>Tracheophyta</taxon>
        <taxon>Spermatophyta</taxon>
        <taxon>Magnoliopsida</taxon>
        <taxon>eudicotyledons</taxon>
        <taxon>Gunneridae</taxon>
        <taxon>Pentapetalae</taxon>
        <taxon>asterids</taxon>
        <taxon>lamiids</taxon>
        <taxon>Solanales</taxon>
        <taxon>Solanaceae</taxon>
        <taxon>Solanoideae</taxon>
        <taxon>Solaneae</taxon>
        <taxon>Solanum</taxon>
    </lineage>
</organism>
<evidence type="ECO:0000313" key="2">
    <source>
        <dbReference type="Proteomes" id="UP001371456"/>
    </source>
</evidence>
<dbReference type="SUPFAM" id="SSF56219">
    <property type="entry name" value="DNase I-like"/>
    <property type="match status" value="1"/>
</dbReference>
<dbReference type="Proteomes" id="UP001371456">
    <property type="component" value="Unassembled WGS sequence"/>
</dbReference>
<accession>A0AAN8TZ25</accession>
<dbReference type="EMBL" id="JBANQN010000002">
    <property type="protein sequence ID" value="KAK6796875.1"/>
    <property type="molecule type" value="Genomic_DNA"/>
</dbReference>
<sequence length="135" mass="15904">MEREMTENAMNQTNRSMDIIIWNCGGSNENDFRRNFRSLIDWHKPPLVALVETKMQDDQPLLDNFPYTNMIQVLSIESFGWLAILWDDIVFELEEILTSGQEIHAMVKVCLTNNSWLFSVIYVSTFRNSRYYGKI</sequence>
<reference evidence="1 2" key="1">
    <citation type="submission" date="2024-02" db="EMBL/GenBank/DDBJ databases">
        <title>de novo genome assembly of Solanum bulbocastanum strain 11H21.</title>
        <authorList>
            <person name="Hosaka A.J."/>
        </authorList>
    </citation>
    <scope>NUCLEOTIDE SEQUENCE [LARGE SCALE GENOMIC DNA]</scope>
    <source>
        <tissue evidence="1">Young leaves</tissue>
    </source>
</reference>
<dbReference type="InterPro" id="IPR036691">
    <property type="entry name" value="Endo/exonu/phosph_ase_sf"/>
</dbReference>
<proteinExistence type="predicted"/>
<keyword evidence="2" id="KW-1185">Reference proteome</keyword>
<protein>
    <submittedName>
        <fullName evidence="1">Uncharacterized protein</fullName>
    </submittedName>
</protein>
<comment type="caution">
    <text evidence="1">The sequence shown here is derived from an EMBL/GenBank/DDBJ whole genome shotgun (WGS) entry which is preliminary data.</text>
</comment>
<dbReference type="PANTHER" id="PTHR35218:SF9">
    <property type="entry name" value="ENDONUCLEASE_EXONUCLEASE_PHOSPHATASE DOMAIN-CONTAINING PROTEIN"/>
    <property type="match status" value="1"/>
</dbReference>
<dbReference type="AlphaFoldDB" id="A0AAN8TZ25"/>
<name>A0AAN8TZ25_SOLBU</name>
<dbReference type="PANTHER" id="PTHR35218">
    <property type="entry name" value="RNASE H DOMAIN-CONTAINING PROTEIN"/>
    <property type="match status" value="1"/>
</dbReference>